<sequence>MPENHLSIAKPAHQDSLVYQAACGLLRKHILSPETTHEILESSRDDKRRNGDTPPFGNADEFPDDSRERSERREAMLPRIEEILGASPDVHKALCEVIGKKETETFPEGRELANYLLDLQDAPRLNCLEDTFRHLCRAGKTEAAKKAVRLALVCLPAVLDAPALIEALREARGSGAGIIPTPFATLLPLAMAIHAAGRGEAEFSLTGNRLRSERQFGFGVETGIDEDMSASRATAKRIMVNRFGETIQDFPDNDEPTQEQIKLVADELEFIRKEYGIVYYHPVSEGEAPDLRSWARDLLTAFPDFFLLRTKDDRDQRRREIGRYRMLVDMIKTYLGDDEACRRLQQQYEGKHE</sequence>
<evidence type="ECO:0000256" key="1">
    <source>
        <dbReference type="SAM" id="MobiDB-lite"/>
    </source>
</evidence>
<protein>
    <submittedName>
        <fullName evidence="2">Uncharacterized protein</fullName>
    </submittedName>
</protein>
<reference evidence="2" key="1">
    <citation type="submission" date="2019-02" db="EMBL/GenBank/DDBJ databases">
        <authorList>
            <person name="Gruber-Vodicka R. H."/>
            <person name="Seah K. B. B."/>
        </authorList>
    </citation>
    <scope>NUCLEOTIDE SEQUENCE</scope>
    <source>
        <strain evidence="2">BECK_M7</strain>
    </source>
</reference>
<dbReference type="AlphaFoldDB" id="A0A450UTJ6"/>
<name>A0A450UTJ6_9GAMM</name>
<accession>A0A450UTJ6</accession>
<gene>
    <name evidence="2" type="ORF">BECKLFY1418B_GA0070995_10755</name>
</gene>
<proteinExistence type="predicted"/>
<feature type="compositionally biased region" description="Basic and acidic residues" evidence="1">
    <location>
        <begin position="36"/>
        <end position="51"/>
    </location>
</feature>
<dbReference type="EMBL" id="CAADFF010000075">
    <property type="protein sequence ID" value="VFJ95879.1"/>
    <property type="molecule type" value="Genomic_DNA"/>
</dbReference>
<evidence type="ECO:0000313" key="2">
    <source>
        <dbReference type="EMBL" id="VFJ95879.1"/>
    </source>
</evidence>
<organism evidence="2">
    <name type="scientific">Candidatus Kentrum sp. LFY</name>
    <dbReference type="NCBI Taxonomy" id="2126342"/>
    <lineage>
        <taxon>Bacteria</taxon>
        <taxon>Pseudomonadati</taxon>
        <taxon>Pseudomonadota</taxon>
        <taxon>Gammaproteobacteria</taxon>
        <taxon>Candidatus Kentrum</taxon>
    </lineage>
</organism>
<feature type="region of interest" description="Disordered" evidence="1">
    <location>
        <begin position="36"/>
        <end position="72"/>
    </location>
</feature>